<dbReference type="AlphaFoldDB" id="A0AA41ERA4"/>
<evidence type="ECO:0000313" key="2">
    <source>
        <dbReference type="Proteomes" id="UP000676478"/>
    </source>
</evidence>
<evidence type="ECO:0000313" key="1">
    <source>
        <dbReference type="EMBL" id="MBS1011431.1"/>
    </source>
</evidence>
<proteinExistence type="predicted"/>
<evidence type="ECO:0008006" key="3">
    <source>
        <dbReference type="Google" id="ProtNLM"/>
    </source>
</evidence>
<comment type="caution">
    <text evidence="1">The sequence shown here is derived from an EMBL/GenBank/DDBJ whole genome shotgun (WGS) entry which is preliminary data.</text>
</comment>
<name>A0AA41ERA4_LEVBR</name>
<accession>A0AA41ERA4</accession>
<protein>
    <recommendedName>
        <fullName evidence="3">Morphogenesis protein</fullName>
    </recommendedName>
</protein>
<reference evidence="1" key="2">
    <citation type="submission" date="2022-09" db="EMBL/GenBank/DDBJ databases">
        <title>Genome-inferred correspondence between phylogeny and metabolic traits in the wild Drosophila gut microbiome.</title>
        <authorList>
            <person name="Bueno E."/>
            <person name="Blow F."/>
            <person name="Douglas A.E."/>
        </authorList>
    </citation>
    <scope>NUCLEOTIDE SEQUENCE</scope>
    <source>
        <strain evidence="1">Dm-2019-70</strain>
    </source>
</reference>
<organism evidence="1 2">
    <name type="scientific">Levilactobacillus brevis</name>
    <name type="common">Lactobacillus brevis</name>
    <dbReference type="NCBI Taxonomy" id="1580"/>
    <lineage>
        <taxon>Bacteria</taxon>
        <taxon>Bacillati</taxon>
        <taxon>Bacillota</taxon>
        <taxon>Bacilli</taxon>
        <taxon>Lactobacillales</taxon>
        <taxon>Lactobacillaceae</taxon>
        <taxon>Levilactobacillus</taxon>
    </lineage>
</organism>
<dbReference type="Proteomes" id="UP000676478">
    <property type="component" value="Unassembled WGS sequence"/>
</dbReference>
<dbReference type="EMBL" id="JAERKF010000016">
    <property type="protein sequence ID" value="MBS1011431.1"/>
    <property type="molecule type" value="Genomic_DNA"/>
</dbReference>
<gene>
    <name evidence="1" type="ORF">JK167_11385</name>
</gene>
<reference evidence="1" key="1">
    <citation type="submission" date="2020-12" db="EMBL/GenBank/DDBJ databases">
        <authorList>
            <person name="Mcmullen J.G."/>
        </authorList>
    </citation>
    <scope>NUCLEOTIDE SEQUENCE</scope>
    <source>
        <strain evidence="1">Dm-2019-70</strain>
    </source>
</reference>
<sequence length="200" mass="22325">MMEDFDRIPDVEREMAELSHLQLQVGIFGEDGSFMQMIASANEYGADIEPKNGKWLTIPTENAPKGAKAWDIDGLFRLKDKNILAVSDGKGGLIPMFYLAKKVHIPERSFIRSTFDENVDDWVEYLVDQVIELGMGDSGITARKIMESLGNRIQRSIVQKIRSIESPANSPITIARKGSSSPLEDTGHLIDAVRYKVVNV</sequence>